<feature type="domain" description="ShKT" evidence="1">
    <location>
        <begin position="64"/>
        <end position="104"/>
    </location>
</feature>
<dbReference type="Pfam" id="PF01549">
    <property type="entry name" value="ShK"/>
    <property type="match status" value="1"/>
</dbReference>
<dbReference type="Proteomes" id="UP000050794">
    <property type="component" value="Unassembled WGS sequence"/>
</dbReference>
<dbReference type="InterPro" id="IPR003582">
    <property type="entry name" value="ShKT_dom"/>
</dbReference>
<evidence type="ECO:0000313" key="2">
    <source>
        <dbReference type="Proteomes" id="UP000050794"/>
    </source>
</evidence>
<dbReference type="AlphaFoldDB" id="A0A183V4D0"/>
<keyword evidence="2" id="KW-1185">Reference proteome</keyword>
<evidence type="ECO:0000313" key="3">
    <source>
        <dbReference type="WBParaSite" id="TCNE_0001560101-mRNA-1"/>
    </source>
</evidence>
<dbReference type="SMART" id="SM00254">
    <property type="entry name" value="ShKT"/>
    <property type="match status" value="1"/>
</dbReference>
<dbReference type="PANTHER" id="PTHR46219:SF5">
    <property type="entry name" value="SHKT DOMAIN-CONTAINING PROTEIN"/>
    <property type="match status" value="1"/>
</dbReference>
<dbReference type="Gene3D" id="1.10.10.1870">
    <property type="entry name" value="ShTK domain-like"/>
    <property type="match status" value="1"/>
</dbReference>
<organism evidence="2 3">
    <name type="scientific">Toxocara canis</name>
    <name type="common">Canine roundworm</name>
    <dbReference type="NCBI Taxonomy" id="6265"/>
    <lineage>
        <taxon>Eukaryota</taxon>
        <taxon>Metazoa</taxon>
        <taxon>Ecdysozoa</taxon>
        <taxon>Nematoda</taxon>
        <taxon>Chromadorea</taxon>
        <taxon>Rhabditida</taxon>
        <taxon>Spirurina</taxon>
        <taxon>Ascaridomorpha</taxon>
        <taxon>Ascaridoidea</taxon>
        <taxon>Toxocaridae</taxon>
        <taxon>Toxocara</taxon>
    </lineage>
</organism>
<reference evidence="3" key="1">
    <citation type="submission" date="2016-06" db="UniProtKB">
        <authorList>
            <consortium name="WormBaseParasite"/>
        </authorList>
    </citation>
    <scope>IDENTIFICATION</scope>
</reference>
<evidence type="ECO:0000259" key="1">
    <source>
        <dbReference type="SMART" id="SM00254"/>
    </source>
</evidence>
<sequence>LSFSFLLLSSVVLKRLSVLALMELVLLALHATRQQMNAFNLHQPPPAHHASTKQRQDRSPTALACVDLAAPGMASTCPSQRYLCTVPLYQALMRQQCPKTCGYC</sequence>
<dbReference type="PANTHER" id="PTHR46219">
    <property type="entry name" value="PROTEIN CBG11138"/>
    <property type="match status" value="1"/>
</dbReference>
<accession>A0A183V4D0</accession>
<dbReference type="WBParaSite" id="TCNE_0001560101-mRNA-1">
    <property type="protein sequence ID" value="TCNE_0001560101-mRNA-1"/>
    <property type="gene ID" value="TCNE_0001560101"/>
</dbReference>
<protein>
    <submittedName>
        <fullName evidence="3">ShKT domain-containing protein</fullName>
    </submittedName>
</protein>
<name>A0A183V4D0_TOXCA</name>
<proteinExistence type="predicted"/>